<dbReference type="InterPro" id="IPR046675">
    <property type="entry name" value="DUF6545"/>
</dbReference>
<keyword evidence="1" id="KW-0812">Transmembrane</keyword>
<sequence>MSNAIYWILAGSTWTAFFIKAPGLRLSARNPLYLSVCGVLLLSGATYLCSNPSFVSTMDDLIGVTNLTLLLDRAMLTAISAIILTLIMYWRGGPKNTVVARTARWLLTTYAVIVVAEVILFILGDTPVETPLEFDTYYANTPYIRWMIALYLLAHGIAAIIATTLCWRWSAGLTEPLWLRRGLRVLTCGFLLNICFDITKITAVGARWDGTNWDFMNTTGAPVCATLCTTATTIGFILPLVGDRMSTARADLTTYRELHSLWKALRTATPDIAAPVPIPWWNLDLRLTRRITEIHDGRLALRAYRDPAVAADATEQARVADLAPDDANAVVEAAVLASAIRRKATSLKAPPVTTGPTTTATEVPLPRVALVQISRALQHSPIIAAACTLAPHQEISTHGPANQ</sequence>
<geneLocation type="plasmid" evidence="3 4">
    <name>pSTRVI01</name>
</geneLocation>
<dbReference type="HOGENOM" id="CLU_042795_2_1_11"/>
<evidence type="ECO:0000259" key="2">
    <source>
        <dbReference type="Pfam" id="PF20182"/>
    </source>
</evidence>
<keyword evidence="3" id="KW-0614">Plasmid</keyword>
<dbReference type="Pfam" id="PF20182">
    <property type="entry name" value="DUF6545"/>
    <property type="match status" value="1"/>
</dbReference>
<feature type="transmembrane region" description="Helical" evidence="1">
    <location>
        <begin position="6"/>
        <end position="24"/>
    </location>
</feature>
<feature type="transmembrane region" description="Helical" evidence="1">
    <location>
        <begin position="70"/>
        <end position="90"/>
    </location>
</feature>
<dbReference type="Proteomes" id="UP000008703">
    <property type="component" value="Plasmid pSTRVI01"/>
</dbReference>
<name>G2PH15_STRV4</name>
<evidence type="ECO:0000313" key="3">
    <source>
        <dbReference type="EMBL" id="AEM88589.1"/>
    </source>
</evidence>
<feature type="transmembrane region" description="Helical" evidence="1">
    <location>
        <begin position="102"/>
        <end position="123"/>
    </location>
</feature>
<dbReference type="KEGG" id="svl:Strvi_9316"/>
<proteinExistence type="predicted"/>
<feature type="transmembrane region" description="Helical" evidence="1">
    <location>
        <begin position="31"/>
        <end position="50"/>
    </location>
</feature>
<accession>G2PH15</accession>
<evidence type="ECO:0000313" key="4">
    <source>
        <dbReference type="Proteomes" id="UP000008703"/>
    </source>
</evidence>
<organism evidence="3 4">
    <name type="scientific">Streptomyces violaceusniger (strain Tu 4113)</name>
    <dbReference type="NCBI Taxonomy" id="653045"/>
    <lineage>
        <taxon>Bacteria</taxon>
        <taxon>Bacillati</taxon>
        <taxon>Actinomycetota</taxon>
        <taxon>Actinomycetes</taxon>
        <taxon>Kitasatosporales</taxon>
        <taxon>Streptomycetaceae</taxon>
        <taxon>Streptomyces</taxon>
        <taxon>Streptomyces violaceusniger group</taxon>
    </lineage>
</organism>
<dbReference type="AlphaFoldDB" id="G2PH15"/>
<reference evidence="3" key="1">
    <citation type="submission" date="2011-08" db="EMBL/GenBank/DDBJ databases">
        <title>Complete sequence of plasmid 1 of Streptomyces violaceusniger Tu 4113.</title>
        <authorList>
            <consortium name="US DOE Joint Genome Institute"/>
            <person name="Lucas S."/>
            <person name="Han J."/>
            <person name="Lapidus A."/>
            <person name="Cheng J.-F."/>
            <person name="Goodwin L."/>
            <person name="Pitluck S."/>
            <person name="Peters L."/>
            <person name="Ivanova N."/>
            <person name="Daligault H."/>
            <person name="Detter J.C."/>
            <person name="Han C."/>
            <person name="Tapia R."/>
            <person name="Land M."/>
            <person name="Hauser L."/>
            <person name="Kyrpides N."/>
            <person name="Ivanova N."/>
            <person name="Pagani I."/>
            <person name="Hagen A."/>
            <person name="Katz L."/>
            <person name="Fiedler H.-P."/>
            <person name="Keasling J."/>
            <person name="Fortman J."/>
            <person name="Woyke T."/>
        </authorList>
    </citation>
    <scope>NUCLEOTIDE SEQUENCE [LARGE SCALE GENOMIC DNA]</scope>
    <source>
        <strain evidence="3">Tu 4113</strain>
        <plasmid evidence="3">pSTRVI01</plasmid>
    </source>
</reference>
<evidence type="ECO:0000256" key="1">
    <source>
        <dbReference type="SAM" id="Phobius"/>
    </source>
</evidence>
<feature type="transmembrane region" description="Helical" evidence="1">
    <location>
        <begin position="143"/>
        <end position="167"/>
    </location>
</feature>
<keyword evidence="4" id="KW-1185">Reference proteome</keyword>
<feature type="domain" description="DUF6545" evidence="2">
    <location>
        <begin position="252"/>
        <end position="377"/>
    </location>
</feature>
<dbReference type="EMBL" id="CP002995">
    <property type="protein sequence ID" value="AEM88589.1"/>
    <property type="molecule type" value="Genomic_DNA"/>
</dbReference>
<dbReference type="NCBIfam" id="NF042915">
    <property type="entry name" value="MAB_1171c_fam"/>
    <property type="match status" value="1"/>
</dbReference>
<feature type="transmembrane region" description="Helical" evidence="1">
    <location>
        <begin position="220"/>
        <end position="241"/>
    </location>
</feature>
<gene>
    <name evidence="3" type="ORF">Strvi_9316</name>
</gene>
<dbReference type="RefSeq" id="WP_014043524.1">
    <property type="nucleotide sequence ID" value="NC_015951.1"/>
</dbReference>
<protein>
    <submittedName>
        <fullName evidence="3">Integral membrane protein</fullName>
    </submittedName>
</protein>
<keyword evidence="1" id="KW-0472">Membrane</keyword>
<feature type="transmembrane region" description="Helical" evidence="1">
    <location>
        <begin position="188"/>
        <end position="208"/>
    </location>
</feature>
<keyword evidence="1" id="KW-1133">Transmembrane helix</keyword>
<dbReference type="InterPro" id="IPR050039">
    <property type="entry name" value="MAB_1171c-like"/>
</dbReference>